<sequence>MKRSLLLTATLFMTSFPSLADEALAAKMKALFPKADVDHDGLLSSTEQAQAAEHVKKVYGEQWSQKILGMFSLAAAADKTVSTEAWLKQVAENTREVAMTTERVAMRDGVKLATDIYLPAGPGPFPVILARTPYNRVTHHESAPGFARDGYAFVNQDMRGRHASEGENLPFIGCGWGEHQDGVDTIEWIKKQPWCNGTVATIGGSAGGITQNLLAGAVPSGLKAQYILVAPSDMYSDVSYIGSAFRKADVENWTTGNKFDPRALEIHRSHPSYDDYWRANDTHTRFAMMNVPAVNVGGWFDMFAQGTIDQFMGRQHQGGEGSKGRQKLIMGPWQHAVGKMPAGELTFPDANRIPIQYDPVRWFAHYLKGVDNGIDKEPAVAYYVMGDTSMPGAPGNEWRYADDWPIPAKEKPVYLTADKKLTLGAPAQGDAYHEYTFDPANPCPTIGGQNLTIARGSMDQRKVESRDDAVVFTSEPLDKPVEVTGRLWAKIFVSSSALDTDLSVRICDVYPDGRSMLITEGIQRLRYRKSREKPEPLTPGQVEEVTIDCWSTSIVFNAGHRVRVMVTSSNYPRFDVNPGTGQPWSEGGEKVKQTNRIYCDAEHPSRLIVPMPEMQKSSAE</sequence>
<dbReference type="GO" id="GO:0008239">
    <property type="term" value="F:dipeptidyl-peptidase activity"/>
    <property type="evidence" value="ECO:0007669"/>
    <property type="project" value="InterPro"/>
</dbReference>
<dbReference type="EMBL" id="JACHIG010000023">
    <property type="protein sequence ID" value="MBB5035680.1"/>
    <property type="molecule type" value="Genomic_DNA"/>
</dbReference>
<proteinExistence type="predicted"/>
<gene>
    <name evidence="4" type="ORF">HNQ65_005293</name>
</gene>
<dbReference type="Gene3D" id="1.10.3020.10">
    <property type="entry name" value="alpha-amino acid ester hydrolase ( Helical cap domain)"/>
    <property type="match status" value="2"/>
</dbReference>
<dbReference type="AlphaFoldDB" id="A0A7W7YGB0"/>
<comment type="caution">
    <text evidence="4">The sequence shown here is derived from an EMBL/GenBank/DDBJ whole genome shotgun (WGS) entry which is preliminary data.</text>
</comment>
<keyword evidence="2" id="KW-0732">Signal</keyword>
<reference evidence="4 5" key="1">
    <citation type="submission" date="2020-08" db="EMBL/GenBank/DDBJ databases">
        <title>Genomic Encyclopedia of Type Strains, Phase IV (KMG-IV): sequencing the most valuable type-strain genomes for metagenomic binning, comparative biology and taxonomic classification.</title>
        <authorList>
            <person name="Goeker M."/>
        </authorList>
    </citation>
    <scope>NUCLEOTIDE SEQUENCE [LARGE SCALE GENOMIC DNA]</scope>
    <source>
        <strain evidence="4 5">DSM 12252</strain>
    </source>
</reference>
<dbReference type="NCBIfam" id="TIGR00976">
    <property type="entry name" value="CocE_NonD"/>
    <property type="match status" value="2"/>
</dbReference>
<protein>
    <recommendedName>
        <fullName evidence="3">Xaa-Pro dipeptidyl-peptidase C-terminal domain-containing protein</fullName>
    </recommendedName>
</protein>
<dbReference type="InterPro" id="IPR005674">
    <property type="entry name" value="CocE/Ser_esterase"/>
</dbReference>
<dbReference type="InterPro" id="IPR008979">
    <property type="entry name" value="Galactose-bd-like_sf"/>
</dbReference>
<dbReference type="InterPro" id="IPR029058">
    <property type="entry name" value="AB_hydrolase_fold"/>
</dbReference>
<dbReference type="InterPro" id="IPR050585">
    <property type="entry name" value="Xaa-Pro_dipeptidyl-ppase/CocE"/>
</dbReference>
<evidence type="ECO:0000259" key="3">
    <source>
        <dbReference type="SMART" id="SM00939"/>
    </source>
</evidence>
<evidence type="ECO:0000313" key="5">
    <source>
        <dbReference type="Proteomes" id="UP000590740"/>
    </source>
</evidence>
<keyword evidence="1" id="KW-0378">Hydrolase</keyword>
<dbReference type="SMART" id="SM00939">
    <property type="entry name" value="PepX_C"/>
    <property type="match status" value="1"/>
</dbReference>
<evidence type="ECO:0000313" key="4">
    <source>
        <dbReference type="EMBL" id="MBB5035680.1"/>
    </source>
</evidence>
<evidence type="ECO:0000256" key="1">
    <source>
        <dbReference type="ARBA" id="ARBA00022801"/>
    </source>
</evidence>
<feature type="chain" id="PRO_5031118182" description="Xaa-Pro dipeptidyl-peptidase C-terminal domain-containing protein" evidence="2">
    <location>
        <begin position="21"/>
        <end position="620"/>
    </location>
</feature>
<dbReference type="RefSeq" id="WP_184344718.1">
    <property type="nucleotide sequence ID" value="NZ_JACHIG010000023.1"/>
</dbReference>
<dbReference type="Pfam" id="PF08530">
    <property type="entry name" value="PepX_C"/>
    <property type="match status" value="1"/>
</dbReference>
<dbReference type="Pfam" id="PF02129">
    <property type="entry name" value="Peptidase_S15"/>
    <property type="match status" value="2"/>
</dbReference>
<dbReference type="Gene3D" id="3.40.50.1820">
    <property type="entry name" value="alpha/beta hydrolase"/>
    <property type="match status" value="2"/>
</dbReference>
<keyword evidence="5" id="KW-1185">Reference proteome</keyword>
<accession>A0A7W7YGB0</accession>
<organism evidence="4 5">
    <name type="scientific">Prosthecobacter vanneervenii</name>
    <dbReference type="NCBI Taxonomy" id="48466"/>
    <lineage>
        <taxon>Bacteria</taxon>
        <taxon>Pseudomonadati</taxon>
        <taxon>Verrucomicrobiota</taxon>
        <taxon>Verrucomicrobiia</taxon>
        <taxon>Verrucomicrobiales</taxon>
        <taxon>Verrucomicrobiaceae</taxon>
        <taxon>Prosthecobacter</taxon>
    </lineage>
</organism>
<evidence type="ECO:0000256" key="2">
    <source>
        <dbReference type="SAM" id="SignalP"/>
    </source>
</evidence>
<dbReference type="InterPro" id="IPR000383">
    <property type="entry name" value="Xaa-Pro-like_dom"/>
</dbReference>
<feature type="domain" description="Xaa-Pro dipeptidyl-peptidase C-terminal" evidence="3">
    <location>
        <begin position="360"/>
        <end position="608"/>
    </location>
</feature>
<dbReference type="PANTHER" id="PTHR43056">
    <property type="entry name" value="PEPTIDASE S9 PROLYL OLIGOPEPTIDASE"/>
    <property type="match status" value="1"/>
</dbReference>
<dbReference type="InterPro" id="IPR013736">
    <property type="entry name" value="Xaa-Pro_dipept_C"/>
</dbReference>
<feature type="signal peptide" evidence="2">
    <location>
        <begin position="1"/>
        <end position="20"/>
    </location>
</feature>
<dbReference type="PANTHER" id="PTHR43056:SF10">
    <property type="entry name" value="COCE_NOND FAMILY, PUTATIVE (AFU_ORTHOLOGUE AFUA_7G00600)-RELATED"/>
    <property type="match status" value="1"/>
</dbReference>
<dbReference type="Gene3D" id="2.60.120.260">
    <property type="entry name" value="Galactose-binding domain-like"/>
    <property type="match status" value="1"/>
</dbReference>
<dbReference type="SUPFAM" id="SSF53474">
    <property type="entry name" value="alpha/beta-Hydrolases"/>
    <property type="match status" value="1"/>
</dbReference>
<name>A0A7W7YGB0_9BACT</name>
<dbReference type="SUPFAM" id="SSF49785">
    <property type="entry name" value="Galactose-binding domain-like"/>
    <property type="match status" value="1"/>
</dbReference>
<dbReference type="Proteomes" id="UP000590740">
    <property type="component" value="Unassembled WGS sequence"/>
</dbReference>